<proteinExistence type="predicted"/>
<dbReference type="PANTHER" id="PTHR33112">
    <property type="entry name" value="DOMAIN PROTEIN, PUTATIVE-RELATED"/>
    <property type="match status" value="1"/>
</dbReference>
<name>A0A2V1DAV3_9PLEO</name>
<dbReference type="AlphaFoldDB" id="A0A2V1DAV3"/>
<dbReference type="InterPro" id="IPR010730">
    <property type="entry name" value="HET"/>
</dbReference>
<feature type="domain" description="Heterokaryon incompatibility" evidence="1">
    <location>
        <begin position="2"/>
        <end position="110"/>
    </location>
</feature>
<accession>A0A2V1DAV3</accession>
<dbReference type="STRING" id="97972.A0A2V1DAV3"/>
<dbReference type="OrthoDB" id="3563405at2759"/>
<organism evidence="2 3">
    <name type="scientific">Periconia macrospinosa</name>
    <dbReference type="NCBI Taxonomy" id="97972"/>
    <lineage>
        <taxon>Eukaryota</taxon>
        <taxon>Fungi</taxon>
        <taxon>Dikarya</taxon>
        <taxon>Ascomycota</taxon>
        <taxon>Pezizomycotina</taxon>
        <taxon>Dothideomycetes</taxon>
        <taxon>Pleosporomycetidae</taxon>
        <taxon>Pleosporales</taxon>
        <taxon>Massarineae</taxon>
        <taxon>Periconiaceae</taxon>
        <taxon>Periconia</taxon>
    </lineage>
</organism>
<protein>
    <recommendedName>
        <fullName evidence="1">Heterokaryon incompatibility domain-containing protein</fullName>
    </recommendedName>
</protein>
<dbReference type="PANTHER" id="PTHR33112:SF10">
    <property type="entry name" value="TOL"/>
    <property type="match status" value="1"/>
</dbReference>
<reference evidence="2 3" key="1">
    <citation type="journal article" date="2018" name="Sci. Rep.">
        <title>Comparative genomics provides insights into the lifestyle and reveals functional heterogeneity of dark septate endophytic fungi.</title>
        <authorList>
            <person name="Knapp D.G."/>
            <person name="Nemeth J.B."/>
            <person name="Barry K."/>
            <person name="Hainaut M."/>
            <person name="Henrissat B."/>
            <person name="Johnson J."/>
            <person name="Kuo A."/>
            <person name="Lim J.H.P."/>
            <person name="Lipzen A."/>
            <person name="Nolan M."/>
            <person name="Ohm R.A."/>
            <person name="Tamas L."/>
            <person name="Grigoriev I.V."/>
            <person name="Spatafora J.W."/>
            <person name="Nagy L.G."/>
            <person name="Kovacs G.M."/>
        </authorList>
    </citation>
    <scope>NUCLEOTIDE SEQUENCE [LARGE SCALE GENOMIC DNA]</scope>
    <source>
        <strain evidence="2 3">DSE2036</strain>
    </source>
</reference>
<dbReference type="Pfam" id="PF06985">
    <property type="entry name" value="HET"/>
    <property type="match status" value="1"/>
</dbReference>
<evidence type="ECO:0000313" key="3">
    <source>
        <dbReference type="Proteomes" id="UP000244855"/>
    </source>
</evidence>
<dbReference type="Proteomes" id="UP000244855">
    <property type="component" value="Unassembled WGS sequence"/>
</dbReference>
<keyword evidence="3" id="KW-1185">Reference proteome</keyword>
<evidence type="ECO:0000259" key="1">
    <source>
        <dbReference type="Pfam" id="PF06985"/>
    </source>
</evidence>
<sequence length="111" mass="12536">MPQLYRDFVVVARNLGVRYISIDSLCIIHDSAKDWEYKASRMCTVYSASICTVSTVNAQSGAESLFTNLHPLITKYLVLSNPDNGLTKTRYGRYDSGVDLPKPLYIRAWVL</sequence>
<dbReference type="EMBL" id="KZ805503">
    <property type="protein sequence ID" value="PVH95230.1"/>
    <property type="molecule type" value="Genomic_DNA"/>
</dbReference>
<evidence type="ECO:0000313" key="2">
    <source>
        <dbReference type="EMBL" id="PVH95230.1"/>
    </source>
</evidence>
<gene>
    <name evidence="2" type="ORF">DM02DRAFT_691188</name>
</gene>